<sequence>MNPAGRDRILLDLPWPSGMIHSVIYVKMVDYSVRKISSIVPTVFGCLTENLSTDCRKANCSEELHFHLVEYGWLLNSRVALEEAKCRPVLWAQLYLVEHFNNIRAHRYWMLSETEQNTN</sequence>
<gene>
    <name evidence="1" type="ORF">OUZ56_012277</name>
</gene>
<dbReference type="EMBL" id="JAOYFB010000002">
    <property type="protein sequence ID" value="KAK4007116.1"/>
    <property type="molecule type" value="Genomic_DNA"/>
</dbReference>
<accession>A0ABQ9Z2I9</accession>
<comment type="caution">
    <text evidence="1">The sequence shown here is derived from an EMBL/GenBank/DDBJ whole genome shotgun (WGS) entry which is preliminary data.</text>
</comment>
<organism evidence="1 2">
    <name type="scientific">Daphnia magna</name>
    <dbReference type="NCBI Taxonomy" id="35525"/>
    <lineage>
        <taxon>Eukaryota</taxon>
        <taxon>Metazoa</taxon>
        <taxon>Ecdysozoa</taxon>
        <taxon>Arthropoda</taxon>
        <taxon>Crustacea</taxon>
        <taxon>Branchiopoda</taxon>
        <taxon>Diplostraca</taxon>
        <taxon>Cladocera</taxon>
        <taxon>Anomopoda</taxon>
        <taxon>Daphniidae</taxon>
        <taxon>Daphnia</taxon>
    </lineage>
</organism>
<protein>
    <submittedName>
        <fullName evidence="1">Uncharacterized protein</fullName>
    </submittedName>
</protein>
<dbReference type="Proteomes" id="UP001234178">
    <property type="component" value="Unassembled WGS sequence"/>
</dbReference>
<keyword evidence="2" id="KW-1185">Reference proteome</keyword>
<reference evidence="1 2" key="1">
    <citation type="journal article" date="2023" name="Nucleic Acids Res.">
        <title>The hologenome of Daphnia magna reveals possible DNA methylation and microbiome-mediated evolution of the host genome.</title>
        <authorList>
            <person name="Chaturvedi A."/>
            <person name="Li X."/>
            <person name="Dhandapani V."/>
            <person name="Marshall H."/>
            <person name="Kissane S."/>
            <person name="Cuenca-Cambronero M."/>
            <person name="Asole G."/>
            <person name="Calvet F."/>
            <person name="Ruiz-Romero M."/>
            <person name="Marangio P."/>
            <person name="Guigo R."/>
            <person name="Rago D."/>
            <person name="Mirbahai L."/>
            <person name="Eastwood N."/>
            <person name="Colbourne J.K."/>
            <person name="Zhou J."/>
            <person name="Mallon E."/>
            <person name="Orsini L."/>
        </authorList>
    </citation>
    <scope>NUCLEOTIDE SEQUENCE [LARGE SCALE GENOMIC DNA]</scope>
    <source>
        <strain evidence="1">LRV0_1</strain>
    </source>
</reference>
<evidence type="ECO:0000313" key="1">
    <source>
        <dbReference type="EMBL" id="KAK4007116.1"/>
    </source>
</evidence>
<name>A0ABQ9Z2I9_9CRUS</name>
<proteinExistence type="predicted"/>
<evidence type="ECO:0000313" key="2">
    <source>
        <dbReference type="Proteomes" id="UP001234178"/>
    </source>
</evidence>